<proteinExistence type="predicted"/>
<accession>A0A4P9XI34</accession>
<feature type="transmembrane region" description="Helical" evidence="1">
    <location>
        <begin position="59"/>
        <end position="83"/>
    </location>
</feature>
<keyword evidence="1" id="KW-0812">Transmembrane</keyword>
<keyword evidence="1" id="KW-0472">Membrane</keyword>
<dbReference type="OrthoDB" id="2256270at2759"/>
<evidence type="ECO:0000313" key="2">
    <source>
        <dbReference type="EMBL" id="RKP05307.1"/>
    </source>
</evidence>
<name>A0A4P9XI34_9FUNG</name>
<keyword evidence="3" id="KW-1185">Reference proteome</keyword>
<feature type="transmembrane region" description="Helical" evidence="1">
    <location>
        <begin position="123"/>
        <end position="143"/>
    </location>
</feature>
<feature type="transmembrane region" description="Helical" evidence="1">
    <location>
        <begin position="263"/>
        <end position="283"/>
    </location>
</feature>
<evidence type="ECO:0000313" key="3">
    <source>
        <dbReference type="Proteomes" id="UP000271241"/>
    </source>
</evidence>
<feature type="transmembrane region" description="Helical" evidence="1">
    <location>
        <begin position="238"/>
        <end position="257"/>
    </location>
</feature>
<feature type="transmembrane region" description="Helical" evidence="1">
    <location>
        <begin position="155"/>
        <end position="177"/>
    </location>
</feature>
<dbReference type="Proteomes" id="UP000271241">
    <property type="component" value="Unassembled WGS sequence"/>
</dbReference>
<evidence type="ECO:0000256" key="1">
    <source>
        <dbReference type="SAM" id="Phobius"/>
    </source>
</evidence>
<feature type="transmembrane region" description="Helical" evidence="1">
    <location>
        <begin position="197"/>
        <end position="217"/>
    </location>
</feature>
<sequence length="301" mass="32999">MQRAASVDPTALLGTEWQKNATRFGSIPLYPAGEKTSFECMAADHDNLQELRSLATNMYLLKVINIVSAYVFFHALRIAIGLLRTRPRAVATWCCTLQAVSGVIYNIISLTGILPSGGSCRQLMWAGAAGMSISDLCISIVLLQKAYAVYNRRRWILAFIPLIVIAAPVITYIAWASPVILSPTCGCGFIYPAYFPWLRFGLYVPLDVGFSTVFIIIMHRQLRLFGSSAWKQLKKDGIQTIMCLLISHLICLILLAFALSGNAAGVTMGIDWAIAGLLLPAHIRTTQSTSVARPFSPISVR</sequence>
<gene>
    <name evidence="2" type="ORF">THASP1DRAFT_32856</name>
</gene>
<dbReference type="EMBL" id="KZ993178">
    <property type="protein sequence ID" value="RKP05307.1"/>
    <property type="molecule type" value="Genomic_DNA"/>
</dbReference>
<evidence type="ECO:0008006" key="4">
    <source>
        <dbReference type="Google" id="ProtNLM"/>
    </source>
</evidence>
<feature type="transmembrane region" description="Helical" evidence="1">
    <location>
        <begin position="90"/>
        <end position="111"/>
    </location>
</feature>
<organism evidence="2 3">
    <name type="scientific">Thamnocephalis sphaerospora</name>
    <dbReference type="NCBI Taxonomy" id="78915"/>
    <lineage>
        <taxon>Eukaryota</taxon>
        <taxon>Fungi</taxon>
        <taxon>Fungi incertae sedis</taxon>
        <taxon>Zoopagomycota</taxon>
        <taxon>Zoopagomycotina</taxon>
        <taxon>Zoopagomycetes</taxon>
        <taxon>Zoopagales</taxon>
        <taxon>Sigmoideomycetaceae</taxon>
        <taxon>Thamnocephalis</taxon>
    </lineage>
</organism>
<dbReference type="AlphaFoldDB" id="A0A4P9XI34"/>
<protein>
    <recommendedName>
        <fullName evidence="4">G-protein coupled receptors family 1 profile domain-containing protein</fullName>
    </recommendedName>
</protein>
<reference evidence="3" key="1">
    <citation type="journal article" date="2018" name="Nat. Microbiol.">
        <title>Leveraging single-cell genomics to expand the fungal tree of life.</title>
        <authorList>
            <person name="Ahrendt S.R."/>
            <person name="Quandt C.A."/>
            <person name="Ciobanu D."/>
            <person name="Clum A."/>
            <person name="Salamov A."/>
            <person name="Andreopoulos B."/>
            <person name="Cheng J.F."/>
            <person name="Woyke T."/>
            <person name="Pelin A."/>
            <person name="Henrissat B."/>
            <person name="Reynolds N.K."/>
            <person name="Benny G.L."/>
            <person name="Smith M.E."/>
            <person name="James T.Y."/>
            <person name="Grigoriev I.V."/>
        </authorList>
    </citation>
    <scope>NUCLEOTIDE SEQUENCE [LARGE SCALE GENOMIC DNA]</scope>
    <source>
        <strain evidence="3">RSA 1356</strain>
    </source>
</reference>
<keyword evidence="1" id="KW-1133">Transmembrane helix</keyword>